<dbReference type="Proteomes" id="UP001501470">
    <property type="component" value="Unassembled WGS sequence"/>
</dbReference>
<dbReference type="EMBL" id="BAAAQD010000006">
    <property type="protein sequence ID" value="GAA1517521.1"/>
    <property type="molecule type" value="Genomic_DNA"/>
</dbReference>
<reference evidence="2" key="1">
    <citation type="journal article" date="2019" name="Int. J. Syst. Evol. Microbiol.">
        <title>The Global Catalogue of Microorganisms (GCM) 10K type strain sequencing project: providing services to taxonomists for standard genome sequencing and annotation.</title>
        <authorList>
            <consortium name="The Broad Institute Genomics Platform"/>
            <consortium name="The Broad Institute Genome Sequencing Center for Infectious Disease"/>
            <person name="Wu L."/>
            <person name="Ma J."/>
        </authorList>
    </citation>
    <scope>NUCLEOTIDE SEQUENCE [LARGE SCALE GENOMIC DNA]</scope>
    <source>
        <strain evidence="2">JCM 15933</strain>
    </source>
</reference>
<dbReference type="Pfam" id="PF13376">
    <property type="entry name" value="OmdA"/>
    <property type="match status" value="1"/>
</dbReference>
<accession>A0ABP4L9W0</accession>
<evidence type="ECO:0000313" key="2">
    <source>
        <dbReference type="Proteomes" id="UP001501470"/>
    </source>
</evidence>
<keyword evidence="2" id="KW-1185">Reference proteome</keyword>
<comment type="caution">
    <text evidence="1">The sequence shown here is derived from an EMBL/GenBank/DDBJ whole genome shotgun (WGS) entry which is preliminary data.</text>
</comment>
<protein>
    <submittedName>
        <fullName evidence="1">YdeI family protein</fullName>
    </submittedName>
</protein>
<organism evidence="1 2">
    <name type="scientific">Dactylosporangium maewongense</name>
    <dbReference type="NCBI Taxonomy" id="634393"/>
    <lineage>
        <taxon>Bacteria</taxon>
        <taxon>Bacillati</taxon>
        <taxon>Actinomycetota</taxon>
        <taxon>Actinomycetes</taxon>
        <taxon>Micromonosporales</taxon>
        <taxon>Micromonosporaceae</taxon>
        <taxon>Dactylosporangium</taxon>
    </lineage>
</organism>
<sequence>MEPVLFADTAAFERWLESYHGQDGEIWILVGKKGSGITSISVQEALDVALCFGWIDGQRKSFDDRHFLQRYVPRRPRSTWSQVNVAKVEALKAAGRMRPAGLAEVERARADGRWAAAYPSQRNATVPPDLAEALGGDERAKARFDALPATERYGLILNLVKLRTAAGRAARVRAILAALSA</sequence>
<proteinExistence type="predicted"/>
<gene>
    <name evidence="1" type="ORF">GCM10009827_035630</name>
</gene>
<name>A0ABP4L9W0_9ACTN</name>
<dbReference type="RefSeq" id="WP_344503041.1">
    <property type="nucleotide sequence ID" value="NZ_BAAAQD010000006.1"/>
</dbReference>
<evidence type="ECO:0000313" key="1">
    <source>
        <dbReference type="EMBL" id="GAA1517521.1"/>
    </source>
</evidence>